<dbReference type="AlphaFoldDB" id="A0A382ALB0"/>
<organism evidence="5">
    <name type="scientific">marine metagenome</name>
    <dbReference type="NCBI Taxonomy" id="408172"/>
    <lineage>
        <taxon>unclassified sequences</taxon>
        <taxon>metagenomes</taxon>
        <taxon>ecological metagenomes</taxon>
    </lineage>
</organism>
<evidence type="ECO:0000256" key="3">
    <source>
        <dbReference type="ARBA" id="ARBA00022691"/>
    </source>
</evidence>
<reference evidence="5" key="1">
    <citation type="submission" date="2018-05" db="EMBL/GenBank/DDBJ databases">
        <authorList>
            <person name="Lanie J.A."/>
            <person name="Ng W.-L."/>
            <person name="Kazmierczak K.M."/>
            <person name="Andrzejewski T.M."/>
            <person name="Davidsen T.M."/>
            <person name="Wayne K.J."/>
            <person name="Tettelin H."/>
            <person name="Glass J.I."/>
            <person name="Rusch D."/>
            <person name="Podicherti R."/>
            <person name="Tsui H.-C.T."/>
            <person name="Winkler M.E."/>
        </authorList>
    </citation>
    <scope>NUCLEOTIDE SEQUENCE</scope>
</reference>
<evidence type="ECO:0000259" key="4">
    <source>
        <dbReference type="Pfam" id="PF13649"/>
    </source>
</evidence>
<gene>
    <name evidence="5" type="ORF">METZ01_LOCUS154667</name>
</gene>
<dbReference type="EMBL" id="UINC01025714">
    <property type="protein sequence ID" value="SVB01813.1"/>
    <property type="molecule type" value="Genomic_DNA"/>
</dbReference>
<accession>A0A382ALB0</accession>
<name>A0A382ALB0_9ZZZZ</name>
<dbReference type="GO" id="GO:0008168">
    <property type="term" value="F:methyltransferase activity"/>
    <property type="evidence" value="ECO:0007669"/>
    <property type="project" value="UniProtKB-KW"/>
</dbReference>
<dbReference type="CDD" id="cd02440">
    <property type="entry name" value="AdoMet_MTases"/>
    <property type="match status" value="1"/>
</dbReference>
<proteinExistence type="predicted"/>
<keyword evidence="1" id="KW-0489">Methyltransferase</keyword>
<dbReference type="GO" id="GO:0032259">
    <property type="term" value="P:methylation"/>
    <property type="evidence" value="ECO:0007669"/>
    <property type="project" value="UniProtKB-KW"/>
</dbReference>
<dbReference type="InterPro" id="IPR041698">
    <property type="entry name" value="Methyltransf_25"/>
</dbReference>
<dbReference type="Gene3D" id="3.40.50.150">
    <property type="entry name" value="Vaccinia Virus protein VP39"/>
    <property type="match status" value="1"/>
</dbReference>
<keyword evidence="3" id="KW-0949">S-adenosyl-L-methionine</keyword>
<protein>
    <recommendedName>
        <fullName evidence="4">Methyltransferase domain-containing protein</fullName>
    </recommendedName>
</protein>
<feature type="domain" description="Methyltransferase" evidence="4">
    <location>
        <begin position="16"/>
        <end position="108"/>
    </location>
</feature>
<dbReference type="PANTHER" id="PTHR43464:SF19">
    <property type="entry name" value="UBIQUINONE BIOSYNTHESIS O-METHYLTRANSFERASE, MITOCHONDRIAL"/>
    <property type="match status" value="1"/>
</dbReference>
<evidence type="ECO:0000256" key="2">
    <source>
        <dbReference type="ARBA" id="ARBA00022679"/>
    </source>
</evidence>
<evidence type="ECO:0000313" key="5">
    <source>
        <dbReference type="EMBL" id="SVB01813.1"/>
    </source>
</evidence>
<sequence length="296" mass="33305">MYLPEISNLRESGTALDIGCGSGMDSVYLAKQGWDVTSLDFVPQALEFTQRRAEAAGVSVTPVETDITKWDVPRQFDLVLDHGLLHNMDPVRFAAYRERIIKAVAPNGDFVLLHWHPLYPGQPQGETGPTRTPREDIEAFFNPEFQIRYFAREDYADMNDSVGGGFTNAYYWFRPNPVHFRSIELIDQVKATLTRHGIDYEAIIADAGNGLVAADLPSDLMARIIGPGRLSITPETAQPDEAAIILRDWVKQTGQDSNYVENLLHIFAAAEFANLCTLNPRCDACEVQFCRRLRRR</sequence>
<dbReference type="PANTHER" id="PTHR43464">
    <property type="entry name" value="METHYLTRANSFERASE"/>
    <property type="match status" value="1"/>
</dbReference>
<dbReference type="SUPFAM" id="SSF53335">
    <property type="entry name" value="S-adenosyl-L-methionine-dependent methyltransferases"/>
    <property type="match status" value="1"/>
</dbReference>
<keyword evidence="2" id="KW-0808">Transferase</keyword>
<dbReference type="Pfam" id="PF13649">
    <property type="entry name" value="Methyltransf_25"/>
    <property type="match status" value="1"/>
</dbReference>
<dbReference type="InterPro" id="IPR029063">
    <property type="entry name" value="SAM-dependent_MTases_sf"/>
</dbReference>
<evidence type="ECO:0000256" key="1">
    <source>
        <dbReference type="ARBA" id="ARBA00022603"/>
    </source>
</evidence>